<comment type="caution">
    <text evidence="2">The sequence shown here is derived from an EMBL/GenBank/DDBJ whole genome shotgun (WGS) entry which is preliminary data.</text>
</comment>
<reference evidence="2" key="1">
    <citation type="submission" date="2021-02" db="EMBL/GenBank/DDBJ databases">
        <authorList>
            <person name="Dougan E. K."/>
            <person name="Rhodes N."/>
            <person name="Thang M."/>
            <person name="Chan C."/>
        </authorList>
    </citation>
    <scope>NUCLEOTIDE SEQUENCE</scope>
</reference>
<dbReference type="AlphaFoldDB" id="A0A813GZG4"/>
<dbReference type="OrthoDB" id="431854at2759"/>
<feature type="compositionally biased region" description="Basic and acidic residues" evidence="1">
    <location>
        <begin position="238"/>
        <end position="248"/>
    </location>
</feature>
<sequence length="271" mass="28780">MYEELGIKDAIQNKGGPDLFRELLRQYPLAELEDYYKNGVWQLEMLKLDIEILDAHRAEAGAPYVIPLDEVKMPATMPATSQPMNQAQVMANMMRALGSSGAVLNGTAAVPLSAAQIAVSAQALAARLPGAALAAAAPVAVGATGVPAPLDMRTIALWVSKWKLEPVKTKALLEKLTPPRRRFIMQNFKFVAENGSLPVVKLEEYIRECEKTSSWDAVSGEAAAPVAVAAVESTGVKRTLEQSDESNKRPAASKAASAAKTAAAKAAANGK</sequence>
<evidence type="ECO:0000313" key="3">
    <source>
        <dbReference type="Proteomes" id="UP000654075"/>
    </source>
</evidence>
<evidence type="ECO:0000256" key="1">
    <source>
        <dbReference type="SAM" id="MobiDB-lite"/>
    </source>
</evidence>
<organism evidence="2 3">
    <name type="scientific">Polarella glacialis</name>
    <name type="common">Dinoflagellate</name>
    <dbReference type="NCBI Taxonomy" id="89957"/>
    <lineage>
        <taxon>Eukaryota</taxon>
        <taxon>Sar</taxon>
        <taxon>Alveolata</taxon>
        <taxon>Dinophyceae</taxon>
        <taxon>Suessiales</taxon>
        <taxon>Suessiaceae</taxon>
        <taxon>Polarella</taxon>
    </lineage>
</organism>
<feature type="compositionally biased region" description="Low complexity" evidence="1">
    <location>
        <begin position="252"/>
        <end position="271"/>
    </location>
</feature>
<feature type="region of interest" description="Disordered" evidence="1">
    <location>
        <begin position="237"/>
        <end position="271"/>
    </location>
</feature>
<proteinExistence type="predicted"/>
<keyword evidence="3" id="KW-1185">Reference proteome</keyword>
<name>A0A813GZG4_POLGL</name>
<protein>
    <submittedName>
        <fullName evidence="2">Uncharacterized protein</fullName>
    </submittedName>
</protein>
<accession>A0A813GZG4</accession>
<dbReference type="EMBL" id="CAJNNV010029942">
    <property type="protein sequence ID" value="CAE8630738.1"/>
    <property type="molecule type" value="Genomic_DNA"/>
</dbReference>
<dbReference type="Proteomes" id="UP000654075">
    <property type="component" value="Unassembled WGS sequence"/>
</dbReference>
<gene>
    <name evidence="2" type="ORF">PGLA1383_LOCUS46967</name>
</gene>
<evidence type="ECO:0000313" key="2">
    <source>
        <dbReference type="EMBL" id="CAE8630738.1"/>
    </source>
</evidence>